<sequence length="101" mass="10850">MPTHSPARARPAHSIATFCDALCTRLPVIHSTQAICNDPLRDIRSASTAEASDPASDPAGIEAVMNPCVYEAGWPKKRFTPDMDEMSKPKSMPPCAIPKSS</sequence>
<organism evidence="2 3">
    <name type="scientific">Ophiocordyceps polyrhachis-furcata BCC 54312</name>
    <dbReference type="NCBI Taxonomy" id="1330021"/>
    <lineage>
        <taxon>Eukaryota</taxon>
        <taxon>Fungi</taxon>
        <taxon>Dikarya</taxon>
        <taxon>Ascomycota</taxon>
        <taxon>Pezizomycotina</taxon>
        <taxon>Sordariomycetes</taxon>
        <taxon>Hypocreomycetidae</taxon>
        <taxon>Hypocreales</taxon>
        <taxon>Ophiocordycipitaceae</taxon>
        <taxon>Ophiocordyceps</taxon>
    </lineage>
</organism>
<dbReference type="Proteomes" id="UP000253664">
    <property type="component" value="Unassembled WGS sequence"/>
</dbReference>
<gene>
    <name evidence="2" type="ORF">L249_2559</name>
</gene>
<name>A0A367LQF6_9HYPO</name>
<proteinExistence type="predicted"/>
<protein>
    <submittedName>
        <fullName evidence="2">Uncharacterized protein</fullName>
    </submittedName>
</protein>
<reference evidence="2 3" key="1">
    <citation type="journal article" date="2015" name="BMC Genomics">
        <title>Insights from the genome of Ophiocordyceps polyrhachis-furcata to pathogenicity and host specificity in insect fungi.</title>
        <authorList>
            <person name="Wichadakul D."/>
            <person name="Kobmoo N."/>
            <person name="Ingsriswang S."/>
            <person name="Tangphatsornruang S."/>
            <person name="Chantasingh D."/>
            <person name="Luangsa-ard J.J."/>
            <person name="Eurwilaichitr L."/>
        </authorList>
    </citation>
    <scope>NUCLEOTIDE SEQUENCE [LARGE SCALE GENOMIC DNA]</scope>
    <source>
        <strain evidence="2 3">BCC 54312</strain>
    </source>
</reference>
<evidence type="ECO:0000313" key="3">
    <source>
        <dbReference type="Proteomes" id="UP000253664"/>
    </source>
</evidence>
<dbReference type="AlphaFoldDB" id="A0A367LQF6"/>
<comment type="caution">
    <text evidence="2">The sequence shown here is derived from an EMBL/GenBank/DDBJ whole genome shotgun (WGS) entry which is preliminary data.</text>
</comment>
<keyword evidence="3" id="KW-1185">Reference proteome</keyword>
<accession>A0A367LQF6</accession>
<feature type="compositionally biased region" description="Pro residues" evidence="1">
    <location>
        <begin position="91"/>
        <end position="101"/>
    </location>
</feature>
<dbReference type="EMBL" id="LKCN02000001">
    <property type="protein sequence ID" value="RCI16694.1"/>
    <property type="molecule type" value="Genomic_DNA"/>
</dbReference>
<evidence type="ECO:0000256" key="1">
    <source>
        <dbReference type="SAM" id="MobiDB-lite"/>
    </source>
</evidence>
<evidence type="ECO:0000313" key="2">
    <source>
        <dbReference type="EMBL" id="RCI16694.1"/>
    </source>
</evidence>
<feature type="region of interest" description="Disordered" evidence="1">
    <location>
        <begin position="79"/>
        <end position="101"/>
    </location>
</feature>
<feature type="compositionally biased region" description="Basic and acidic residues" evidence="1">
    <location>
        <begin position="79"/>
        <end position="88"/>
    </location>
</feature>